<feature type="non-terminal residue" evidence="1">
    <location>
        <position position="1"/>
    </location>
</feature>
<name>A0AAE1GZT4_9NEOP</name>
<reference evidence="1" key="2">
    <citation type="journal article" date="2023" name="BMC Genomics">
        <title>Pest status, molecular evolution, and epigenetic factors derived from the genome assembly of Frankliniella fusca, a thysanopteran phytovirus vector.</title>
        <authorList>
            <person name="Catto M.A."/>
            <person name="Labadie P.E."/>
            <person name="Jacobson A.L."/>
            <person name="Kennedy G.G."/>
            <person name="Srinivasan R."/>
            <person name="Hunt B.G."/>
        </authorList>
    </citation>
    <scope>NUCLEOTIDE SEQUENCE</scope>
    <source>
        <strain evidence="1">PL_HMW_Pooled</strain>
    </source>
</reference>
<protein>
    <submittedName>
        <fullName evidence="1">Spermadhesin Z13</fullName>
    </submittedName>
</protein>
<dbReference type="Proteomes" id="UP001219518">
    <property type="component" value="Unassembled WGS sequence"/>
</dbReference>
<proteinExistence type="predicted"/>
<evidence type="ECO:0000313" key="2">
    <source>
        <dbReference type="Proteomes" id="UP001219518"/>
    </source>
</evidence>
<keyword evidence="2" id="KW-1185">Reference proteome</keyword>
<organism evidence="1 2">
    <name type="scientific">Frankliniella fusca</name>
    <dbReference type="NCBI Taxonomy" id="407009"/>
    <lineage>
        <taxon>Eukaryota</taxon>
        <taxon>Metazoa</taxon>
        <taxon>Ecdysozoa</taxon>
        <taxon>Arthropoda</taxon>
        <taxon>Hexapoda</taxon>
        <taxon>Insecta</taxon>
        <taxon>Pterygota</taxon>
        <taxon>Neoptera</taxon>
        <taxon>Paraneoptera</taxon>
        <taxon>Thysanoptera</taxon>
        <taxon>Terebrantia</taxon>
        <taxon>Thripoidea</taxon>
        <taxon>Thripidae</taxon>
        <taxon>Frankliniella</taxon>
    </lineage>
</organism>
<reference evidence="1" key="1">
    <citation type="submission" date="2021-07" db="EMBL/GenBank/DDBJ databases">
        <authorList>
            <person name="Catto M.A."/>
            <person name="Jacobson A."/>
            <person name="Kennedy G."/>
            <person name="Labadie P."/>
            <person name="Hunt B.G."/>
            <person name="Srinivasan R."/>
        </authorList>
    </citation>
    <scope>NUCLEOTIDE SEQUENCE</scope>
    <source>
        <strain evidence="1">PL_HMW_Pooled</strain>
        <tissue evidence="1">Head</tissue>
    </source>
</reference>
<dbReference type="EMBL" id="JAHWGI010000289">
    <property type="protein sequence ID" value="KAK3912099.1"/>
    <property type="molecule type" value="Genomic_DNA"/>
</dbReference>
<evidence type="ECO:0000313" key="1">
    <source>
        <dbReference type="EMBL" id="KAK3912099.1"/>
    </source>
</evidence>
<accession>A0AAE1GZT4</accession>
<comment type="caution">
    <text evidence="1">The sequence shown here is derived from an EMBL/GenBank/DDBJ whole genome shotgun (WGS) entry which is preliminary data.</text>
</comment>
<sequence>GEGRGRESACTGTVTVTWSRRQNHPVCLVRASQRSQRQYCERKHAKSTRHESDGWLRLARLRLPPAVASAPSS</sequence>
<dbReference type="AlphaFoldDB" id="A0AAE1GZT4"/>
<gene>
    <name evidence="1" type="ORF">KUF71_021669</name>
</gene>